<dbReference type="InterPro" id="IPR038765">
    <property type="entry name" value="Papain-like_cys_pep_sf"/>
</dbReference>
<dbReference type="PANTHER" id="PTHR47053:SF1">
    <property type="entry name" value="MUREIN DD-ENDOPEPTIDASE MEPH-RELATED"/>
    <property type="match status" value="1"/>
</dbReference>
<evidence type="ECO:0000256" key="3">
    <source>
        <dbReference type="ARBA" id="ARBA00022801"/>
    </source>
</evidence>
<name>A0ABW2R201_9NEIS</name>
<evidence type="ECO:0000256" key="2">
    <source>
        <dbReference type="ARBA" id="ARBA00022670"/>
    </source>
</evidence>
<comment type="similarity">
    <text evidence="1">Belongs to the peptidase C40 family.</text>
</comment>
<feature type="compositionally biased region" description="Basic residues" evidence="5">
    <location>
        <begin position="282"/>
        <end position="299"/>
    </location>
</feature>
<feature type="region of interest" description="Disordered" evidence="5">
    <location>
        <begin position="206"/>
        <end position="299"/>
    </location>
</feature>
<feature type="chain" id="PRO_5045182105" evidence="6">
    <location>
        <begin position="22"/>
        <end position="299"/>
    </location>
</feature>
<sequence>MKWIRLISTLFVGICALPAYADELPQIEIDPPVEQAAPATTITNTNTSRPRKAKSDTKPDYAPAQDMLLQAMSLIGVKYKWGGATPEAGLDCSGFVRYVFQNSMNIALPHNALGMAQSGASISKDELKPGDLVFFNTLGRTFSHVGIYMGDNRFIHSPRAGKSVEITNFNQSYWTSRFNGARRYDGTGGAPVNMAALLASVPKNAAGTSKGNAALSSKPVCRTVKRKGKKQQICEVPRAARESSSPKAAKGTSYKKSSKTASKVSKTTKGKSASGKSSKAAPKAKRSAPSSTKKKPSNK</sequence>
<proteinExistence type="inferred from homology"/>
<dbReference type="Gene3D" id="3.90.1720.10">
    <property type="entry name" value="endopeptidase domain like (from Nostoc punctiforme)"/>
    <property type="match status" value="1"/>
</dbReference>
<organism evidence="8 9">
    <name type="scientific">Iodobacter arcticus</name>
    <dbReference type="NCBI Taxonomy" id="590593"/>
    <lineage>
        <taxon>Bacteria</taxon>
        <taxon>Pseudomonadati</taxon>
        <taxon>Pseudomonadota</taxon>
        <taxon>Betaproteobacteria</taxon>
        <taxon>Neisseriales</taxon>
        <taxon>Chitinibacteraceae</taxon>
        <taxon>Iodobacter</taxon>
    </lineage>
</organism>
<protein>
    <submittedName>
        <fullName evidence="8">NlpC/P60 family protein</fullName>
    </submittedName>
</protein>
<evidence type="ECO:0000256" key="6">
    <source>
        <dbReference type="SAM" id="SignalP"/>
    </source>
</evidence>
<evidence type="ECO:0000313" key="9">
    <source>
        <dbReference type="Proteomes" id="UP001596473"/>
    </source>
</evidence>
<dbReference type="SUPFAM" id="SSF54001">
    <property type="entry name" value="Cysteine proteinases"/>
    <property type="match status" value="1"/>
</dbReference>
<evidence type="ECO:0000259" key="7">
    <source>
        <dbReference type="PROSITE" id="PS51935"/>
    </source>
</evidence>
<evidence type="ECO:0000256" key="5">
    <source>
        <dbReference type="SAM" id="MobiDB-lite"/>
    </source>
</evidence>
<feature type="domain" description="NlpC/P60" evidence="7">
    <location>
        <begin position="61"/>
        <end position="185"/>
    </location>
</feature>
<evidence type="ECO:0000256" key="4">
    <source>
        <dbReference type="ARBA" id="ARBA00022807"/>
    </source>
</evidence>
<feature type="region of interest" description="Disordered" evidence="5">
    <location>
        <begin position="39"/>
        <end position="60"/>
    </location>
</feature>
<keyword evidence="6" id="KW-0732">Signal</keyword>
<dbReference type="EMBL" id="JBHTBQ010000033">
    <property type="protein sequence ID" value="MFC7421229.1"/>
    <property type="molecule type" value="Genomic_DNA"/>
</dbReference>
<keyword evidence="4" id="KW-0788">Thiol protease</keyword>
<dbReference type="InterPro" id="IPR051202">
    <property type="entry name" value="Peptidase_C40"/>
</dbReference>
<feature type="signal peptide" evidence="6">
    <location>
        <begin position="1"/>
        <end position="21"/>
    </location>
</feature>
<dbReference type="Pfam" id="PF00877">
    <property type="entry name" value="NLPC_P60"/>
    <property type="match status" value="1"/>
</dbReference>
<keyword evidence="3" id="KW-0378">Hydrolase</keyword>
<evidence type="ECO:0000313" key="8">
    <source>
        <dbReference type="EMBL" id="MFC7421229.1"/>
    </source>
</evidence>
<gene>
    <name evidence="8" type="ORF">ACFQNF_15305</name>
</gene>
<dbReference type="PANTHER" id="PTHR47053">
    <property type="entry name" value="MUREIN DD-ENDOPEPTIDASE MEPH-RELATED"/>
    <property type="match status" value="1"/>
</dbReference>
<comment type="caution">
    <text evidence="8">The sequence shown here is derived from an EMBL/GenBank/DDBJ whole genome shotgun (WGS) entry which is preliminary data.</text>
</comment>
<dbReference type="PROSITE" id="PS51935">
    <property type="entry name" value="NLPC_P60"/>
    <property type="match status" value="1"/>
</dbReference>
<keyword evidence="2" id="KW-0645">Protease</keyword>
<feature type="compositionally biased region" description="Low complexity" evidence="5">
    <location>
        <begin position="247"/>
        <end position="281"/>
    </location>
</feature>
<dbReference type="Proteomes" id="UP001596473">
    <property type="component" value="Unassembled WGS sequence"/>
</dbReference>
<dbReference type="InterPro" id="IPR000064">
    <property type="entry name" value="NLP_P60_dom"/>
</dbReference>
<reference evidence="9" key="1">
    <citation type="journal article" date="2019" name="Int. J. Syst. Evol. Microbiol.">
        <title>The Global Catalogue of Microorganisms (GCM) 10K type strain sequencing project: providing services to taxonomists for standard genome sequencing and annotation.</title>
        <authorList>
            <consortium name="The Broad Institute Genomics Platform"/>
            <consortium name="The Broad Institute Genome Sequencing Center for Infectious Disease"/>
            <person name="Wu L."/>
            <person name="Ma J."/>
        </authorList>
    </citation>
    <scope>NUCLEOTIDE SEQUENCE [LARGE SCALE GENOMIC DNA]</scope>
    <source>
        <strain evidence="9">CCUG 62945</strain>
    </source>
</reference>
<dbReference type="RefSeq" id="WP_380188794.1">
    <property type="nucleotide sequence ID" value="NZ_JBHTBQ010000033.1"/>
</dbReference>
<accession>A0ABW2R201</accession>
<keyword evidence="9" id="KW-1185">Reference proteome</keyword>
<feature type="compositionally biased region" description="Polar residues" evidence="5">
    <location>
        <begin position="206"/>
        <end position="215"/>
    </location>
</feature>
<evidence type="ECO:0000256" key="1">
    <source>
        <dbReference type="ARBA" id="ARBA00007074"/>
    </source>
</evidence>